<feature type="region of interest" description="Disordered" evidence="1">
    <location>
        <begin position="108"/>
        <end position="128"/>
    </location>
</feature>
<dbReference type="Proteomes" id="UP000629468">
    <property type="component" value="Unassembled WGS sequence"/>
</dbReference>
<keyword evidence="2" id="KW-0472">Membrane</keyword>
<gene>
    <name evidence="3" type="ORF">Agabi119p4_8187</name>
</gene>
<reference evidence="3 4" key="1">
    <citation type="journal article" name="Sci. Rep.">
        <title>Telomere-to-telomere assembled and centromere annotated genomes of the two main subspecies of the button mushroom Agaricus bisporus reveal especially polymorphic chromosome ends.</title>
        <authorList>
            <person name="Sonnenberg A.S.M."/>
            <person name="Sedaghat-Telgerd N."/>
            <person name="Lavrijssen B."/>
            <person name="Ohm R.A."/>
            <person name="Hendrickx P.M."/>
            <person name="Scholtmeijer K."/>
            <person name="Baars J.J.P."/>
            <person name="van Peer A."/>
        </authorList>
    </citation>
    <scope>NUCLEOTIDE SEQUENCE [LARGE SCALE GENOMIC DNA]</scope>
    <source>
        <strain evidence="3 4">H119_p4</strain>
    </source>
</reference>
<keyword evidence="2" id="KW-1133">Transmembrane helix</keyword>
<organism evidence="3 4">
    <name type="scientific">Agaricus bisporus var. burnettii</name>
    <dbReference type="NCBI Taxonomy" id="192524"/>
    <lineage>
        <taxon>Eukaryota</taxon>
        <taxon>Fungi</taxon>
        <taxon>Dikarya</taxon>
        <taxon>Basidiomycota</taxon>
        <taxon>Agaricomycotina</taxon>
        <taxon>Agaricomycetes</taxon>
        <taxon>Agaricomycetidae</taxon>
        <taxon>Agaricales</taxon>
        <taxon>Agaricineae</taxon>
        <taxon>Agaricaceae</taxon>
        <taxon>Agaricus</taxon>
    </lineage>
</organism>
<name>A0A8H7EY97_AGABI</name>
<dbReference type="OMA" id="EHEYCIG"/>
<feature type="compositionally biased region" description="Polar residues" evidence="1">
    <location>
        <begin position="116"/>
        <end position="128"/>
    </location>
</feature>
<evidence type="ECO:0000256" key="2">
    <source>
        <dbReference type="SAM" id="Phobius"/>
    </source>
</evidence>
<feature type="transmembrane region" description="Helical" evidence="2">
    <location>
        <begin position="17"/>
        <end position="37"/>
    </location>
</feature>
<evidence type="ECO:0000313" key="4">
    <source>
        <dbReference type="Proteomes" id="UP000629468"/>
    </source>
</evidence>
<protein>
    <submittedName>
        <fullName evidence="3">Uncharacterized protein</fullName>
    </submittedName>
</protein>
<proteinExistence type="predicted"/>
<accession>A0A8H7EY97</accession>
<dbReference type="AlphaFoldDB" id="A0A8H7EY97"/>
<dbReference type="EMBL" id="JABXXO010000011">
    <property type="protein sequence ID" value="KAF7763650.1"/>
    <property type="molecule type" value="Genomic_DNA"/>
</dbReference>
<sequence length="278" mass="31164">MSDSDVSTKSPIGSPPLILACLAIGIFSAALISVFGWRRVRFTNDGGRRGILGRPELDPWSNLKERPGIGEKPIMWEVWTDRNAKINNMGYGCWRLVMPLALHCSPPEPSNHESATEVNLPSLPTASLPTTARRRPFRGFTVRSLLPLHRRTVTLDPLLPVEAAEYKEEEVSGMAEAAEKKQTQVAIIIEMPSLASSRRRHDHPFLGSPEHQKHQSYYSALSKSETLVEAHDKVKDDCLESGFEEGEHEYCIGVHICPWTISTKLKEDKEASRTMENR</sequence>
<keyword evidence="2" id="KW-0812">Transmembrane</keyword>
<comment type="caution">
    <text evidence="3">The sequence shown here is derived from an EMBL/GenBank/DDBJ whole genome shotgun (WGS) entry which is preliminary data.</text>
</comment>
<evidence type="ECO:0000313" key="3">
    <source>
        <dbReference type="EMBL" id="KAF7763650.1"/>
    </source>
</evidence>
<evidence type="ECO:0000256" key="1">
    <source>
        <dbReference type="SAM" id="MobiDB-lite"/>
    </source>
</evidence>